<name>A0ABR8ZPU5_9GAMM</name>
<keyword evidence="2" id="KW-1185">Reference proteome</keyword>
<proteinExistence type="predicted"/>
<dbReference type="RefSeq" id="WP_191931006.1">
    <property type="nucleotide sequence ID" value="NZ_JACYNM010000004.1"/>
</dbReference>
<protein>
    <submittedName>
        <fullName evidence="1">Uncharacterized protein</fullName>
    </submittedName>
</protein>
<organism evidence="1 2">
    <name type="scientific">Erwinia persicina</name>
    <dbReference type="NCBI Taxonomy" id="55211"/>
    <lineage>
        <taxon>Bacteria</taxon>
        <taxon>Pseudomonadati</taxon>
        <taxon>Pseudomonadota</taxon>
        <taxon>Gammaproteobacteria</taxon>
        <taxon>Enterobacterales</taxon>
        <taxon>Erwiniaceae</taxon>
        <taxon>Erwinia</taxon>
    </lineage>
</organism>
<reference evidence="1 2" key="1">
    <citation type="journal article" date="2020" name="FEMS Microbiol. Ecol.">
        <title>Temporal dynamics of bacterial communities during seed development and maturation.</title>
        <authorList>
            <person name="Chesneau G."/>
            <person name="Torres-Cortes G."/>
            <person name="Briand M."/>
            <person name="Darrasse A."/>
            <person name="Preveaux A."/>
            <person name="Marais C."/>
            <person name="Jacques M.A."/>
            <person name="Shade A."/>
            <person name="Barret M."/>
        </authorList>
    </citation>
    <scope>NUCLEOTIDE SEQUENCE [LARGE SCALE GENOMIC DNA]</scope>
    <source>
        <strain evidence="1 2">CFBP13732</strain>
    </source>
</reference>
<accession>A0ABR8ZPU5</accession>
<gene>
    <name evidence="1" type="ORF">IFT93_04555</name>
</gene>
<dbReference type="Proteomes" id="UP000661012">
    <property type="component" value="Unassembled WGS sequence"/>
</dbReference>
<sequence length="49" mass="5572">MSQKHAVQENQARQRLLRFSLFTLGGIGLEGRYLQTNEETGGKKPDVRL</sequence>
<evidence type="ECO:0000313" key="1">
    <source>
        <dbReference type="EMBL" id="MBD8105694.1"/>
    </source>
</evidence>
<comment type="caution">
    <text evidence="1">The sequence shown here is derived from an EMBL/GenBank/DDBJ whole genome shotgun (WGS) entry which is preliminary data.</text>
</comment>
<evidence type="ECO:0000313" key="2">
    <source>
        <dbReference type="Proteomes" id="UP000661012"/>
    </source>
</evidence>
<dbReference type="EMBL" id="JACYNN010000002">
    <property type="protein sequence ID" value="MBD8105694.1"/>
    <property type="molecule type" value="Genomic_DNA"/>
</dbReference>